<feature type="region of interest" description="Disordered" evidence="1">
    <location>
        <begin position="1"/>
        <end position="46"/>
    </location>
</feature>
<dbReference type="EMBL" id="CABFNP030000751">
    <property type="protein sequence ID" value="CAI6083689.1"/>
    <property type="molecule type" value="Genomic_DNA"/>
</dbReference>
<evidence type="ECO:0000256" key="1">
    <source>
        <dbReference type="SAM" id="MobiDB-lite"/>
    </source>
</evidence>
<evidence type="ECO:0000313" key="3">
    <source>
        <dbReference type="Proteomes" id="UP001160390"/>
    </source>
</evidence>
<accession>A0AA35LXD1</accession>
<comment type="caution">
    <text evidence="2">The sequence shown here is derived from an EMBL/GenBank/DDBJ whole genome shotgun (WGS) entry which is preliminary data.</text>
</comment>
<keyword evidence="3" id="KW-1185">Reference proteome</keyword>
<gene>
    <name evidence="2" type="ORF">CCHLO57077_00012609</name>
</gene>
<dbReference type="AlphaFoldDB" id="A0AA35LXD1"/>
<name>A0AA35LXD1_9HYPO</name>
<feature type="compositionally biased region" description="Polar residues" evidence="1">
    <location>
        <begin position="1"/>
        <end position="11"/>
    </location>
</feature>
<reference evidence="2" key="1">
    <citation type="submission" date="2023-01" db="EMBL/GenBank/DDBJ databases">
        <authorList>
            <person name="Piombo E."/>
        </authorList>
    </citation>
    <scope>NUCLEOTIDE SEQUENCE</scope>
</reference>
<evidence type="ECO:0000313" key="2">
    <source>
        <dbReference type="EMBL" id="CAI6083689.1"/>
    </source>
</evidence>
<feature type="compositionally biased region" description="Polar residues" evidence="1">
    <location>
        <begin position="19"/>
        <end position="42"/>
    </location>
</feature>
<proteinExistence type="predicted"/>
<dbReference type="Proteomes" id="UP001160390">
    <property type="component" value="Unassembled WGS sequence"/>
</dbReference>
<organism evidence="2 3">
    <name type="scientific">Clonostachys chloroleuca</name>
    <dbReference type="NCBI Taxonomy" id="1926264"/>
    <lineage>
        <taxon>Eukaryota</taxon>
        <taxon>Fungi</taxon>
        <taxon>Dikarya</taxon>
        <taxon>Ascomycota</taxon>
        <taxon>Pezizomycotina</taxon>
        <taxon>Sordariomycetes</taxon>
        <taxon>Hypocreomycetidae</taxon>
        <taxon>Hypocreales</taxon>
        <taxon>Bionectriaceae</taxon>
        <taxon>Clonostachys</taxon>
    </lineage>
</organism>
<protein>
    <submittedName>
        <fullName evidence="2">Uncharacterized protein</fullName>
    </submittedName>
</protein>
<sequence length="119" mass="13398">MSTYWASNQHVPPTHTKQETTPPTYNLHTQDTQSSAQSSMSEKPSIFKTAPQEYEHPLPAYEEIASKPDYTCSASATYASSRPILFPRECAFFYRITHSHSHLGIEHPDSPWAQAILSS</sequence>